<accession>A0A1Y5Q3Q0</accession>
<protein>
    <submittedName>
        <fullName evidence="1">Uncharacterized protein</fullName>
    </submittedName>
</protein>
<dbReference type="AlphaFoldDB" id="A0A1Y5Q3Q0"/>
<organism evidence="1">
    <name type="scientific">uncultured Stenotrophomonas sp</name>
    <dbReference type="NCBI Taxonomy" id="165438"/>
    <lineage>
        <taxon>Bacteria</taxon>
        <taxon>Pseudomonadati</taxon>
        <taxon>Pseudomonadota</taxon>
        <taxon>Gammaproteobacteria</taxon>
        <taxon>Lysobacterales</taxon>
        <taxon>Lysobacteraceae</taxon>
        <taxon>Stenotrophomonas</taxon>
        <taxon>environmental samples</taxon>
    </lineage>
</organism>
<name>A0A1Y5Q3Q0_9GAMM</name>
<gene>
    <name evidence="1" type="ORF">STPYR_11801</name>
</gene>
<proteinExistence type="predicted"/>
<dbReference type="EMBL" id="FLTS01000001">
    <property type="protein sequence ID" value="SBV36871.1"/>
    <property type="molecule type" value="Genomic_DNA"/>
</dbReference>
<sequence length="149" mass="16118">MGNATIAPGHDETDDDVRKLTMAGLAALHERMAGDDHCDAALAGFARPRVLHEPLRALVRAQHLLLQAEHDVERVADVLRRDQKYAPAGRPSIHIVQLRKQQAAARQVMLVARQRLAQAAQTFVQASGLPVKAGQTPSTAAATWLQSLG</sequence>
<reference evidence="1" key="1">
    <citation type="submission" date="2016-03" db="EMBL/GenBank/DDBJ databases">
        <authorList>
            <person name="Ploux O."/>
        </authorList>
    </citation>
    <scope>NUCLEOTIDE SEQUENCE</scope>
    <source>
        <strain evidence="1">UC10</strain>
    </source>
</reference>
<evidence type="ECO:0000313" key="1">
    <source>
        <dbReference type="EMBL" id="SBV36871.1"/>
    </source>
</evidence>